<protein>
    <submittedName>
        <fullName evidence="1">Uncharacterized protein</fullName>
    </submittedName>
</protein>
<accession>A0A1F5E431</accession>
<proteinExistence type="predicted"/>
<dbReference type="AlphaFoldDB" id="A0A1F5E431"/>
<dbReference type="Proteomes" id="UP000177006">
    <property type="component" value="Unassembled WGS sequence"/>
</dbReference>
<reference evidence="1 2" key="1">
    <citation type="journal article" date="2016" name="Nat. Commun.">
        <title>Thousands of microbial genomes shed light on interconnected biogeochemical processes in an aquifer system.</title>
        <authorList>
            <person name="Anantharaman K."/>
            <person name="Brown C.T."/>
            <person name="Hug L.A."/>
            <person name="Sharon I."/>
            <person name="Castelle C.J."/>
            <person name="Probst A.J."/>
            <person name="Thomas B.C."/>
            <person name="Singh A."/>
            <person name="Wilkins M.J."/>
            <person name="Karaoz U."/>
            <person name="Brodie E.L."/>
            <person name="Williams K.H."/>
            <person name="Hubbard S.S."/>
            <person name="Banfield J.F."/>
        </authorList>
    </citation>
    <scope>NUCLEOTIDE SEQUENCE [LARGE SCALE GENOMIC DNA]</scope>
</reference>
<name>A0A1F5E431_9BACT</name>
<organism evidence="1 2">
    <name type="scientific">Candidatus Beckwithbacteria bacterium RBG_13_42_9</name>
    <dbReference type="NCBI Taxonomy" id="1797457"/>
    <lineage>
        <taxon>Bacteria</taxon>
        <taxon>Candidatus Beckwithiibacteriota</taxon>
    </lineage>
</organism>
<evidence type="ECO:0000313" key="1">
    <source>
        <dbReference type="EMBL" id="OGD62125.1"/>
    </source>
</evidence>
<dbReference type="EMBL" id="MEZK01000025">
    <property type="protein sequence ID" value="OGD62125.1"/>
    <property type="molecule type" value="Genomic_DNA"/>
</dbReference>
<dbReference type="STRING" id="1797457.A2160_00030"/>
<gene>
    <name evidence="1" type="ORF">A2160_00030</name>
</gene>
<evidence type="ECO:0000313" key="2">
    <source>
        <dbReference type="Proteomes" id="UP000177006"/>
    </source>
</evidence>
<comment type="caution">
    <text evidence="1">The sequence shown here is derived from an EMBL/GenBank/DDBJ whole genome shotgun (WGS) entry which is preliminary data.</text>
</comment>
<sequence>MNIIMGDVTTTDELAEEVSLWQAINANADRKEAVEEGYARVRELLTTEGVPFRLRATTAIARRCAEWSNSNLYARDEQGKMRSNVDELEALDRVKGYLFQHVFVEPQTRAFFNHVYRFMTRCDGETWERETKQALYGGDLLQVWDIVKSPGLWDRSPSAFNTRVMELAIAKQPPSSYLPKMLEPQAGQ</sequence>